<protein>
    <submittedName>
        <fullName evidence="2">Uncharacterized protein</fullName>
    </submittedName>
</protein>
<evidence type="ECO:0000313" key="2">
    <source>
        <dbReference type="EMBL" id="KAH7162916.1"/>
    </source>
</evidence>
<dbReference type="AlphaFoldDB" id="A0A9P9FJJ1"/>
<dbReference type="EMBL" id="JAGMUU010000001">
    <property type="protein sequence ID" value="KAH7162916.1"/>
    <property type="molecule type" value="Genomic_DNA"/>
</dbReference>
<reference evidence="2" key="1">
    <citation type="journal article" date="2021" name="Nat. Commun.">
        <title>Genetic determinants of endophytism in the Arabidopsis root mycobiome.</title>
        <authorList>
            <person name="Mesny F."/>
            <person name="Miyauchi S."/>
            <person name="Thiergart T."/>
            <person name="Pickel B."/>
            <person name="Atanasova L."/>
            <person name="Karlsson M."/>
            <person name="Huettel B."/>
            <person name="Barry K.W."/>
            <person name="Haridas S."/>
            <person name="Chen C."/>
            <person name="Bauer D."/>
            <person name="Andreopoulos W."/>
            <person name="Pangilinan J."/>
            <person name="LaButti K."/>
            <person name="Riley R."/>
            <person name="Lipzen A."/>
            <person name="Clum A."/>
            <person name="Drula E."/>
            <person name="Henrissat B."/>
            <person name="Kohler A."/>
            <person name="Grigoriev I.V."/>
            <person name="Martin F.M."/>
            <person name="Hacquard S."/>
        </authorList>
    </citation>
    <scope>NUCLEOTIDE SEQUENCE</scope>
    <source>
        <strain evidence="2">MPI-CAGE-AT-0021</strain>
    </source>
</reference>
<organism evidence="2 3">
    <name type="scientific">Dactylonectria estremocensis</name>
    <dbReference type="NCBI Taxonomy" id="1079267"/>
    <lineage>
        <taxon>Eukaryota</taxon>
        <taxon>Fungi</taxon>
        <taxon>Dikarya</taxon>
        <taxon>Ascomycota</taxon>
        <taxon>Pezizomycotina</taxon>
        <taxon>Sordariomycetes</taxon>
        <taxon>Hypocreomycetidae</taxon>
        <taxon>Hypocreales</taxon>
        <taxon>Nectriaceae</taxon>
        <taxon>Dactylonectria</taxon>
    </lineage>
</organism>
<feature type="region of interest" description="Disordered" evidence="1">
    <location>
        <begin position="136"/>
        <end position="155"/>
    </location>
</feature>
<comment type="caution">
    <text evidence="2">The sequence shown here is derived from an EMBL/GenBank/DDBJ whole genome shotgun (WGS) entry which is preliminary data.</text>
</comment>
<proteinExistence type="predicted"/>
<evidence type="ECO:0000256" key="1">
    <source>
        <dbReference type="SAM" id="MobiDB-lite"/>
    </source>
</evidence>
<keyword evidence="3" id="KW-1185">Reference proteome</keyword>
<gene>
    <name evidence="2" type="ORF">B0J13DRAFT_518169</name>
</gene>
<dbReference type="Proteomes" id="UP000717696">
    <property type="component" value="Unassembled WGS sequence"/>
</dbReference>
<evidence type="ECO:0000313" key="3">
    <source>
        <dbReference type="Proteomes" id="UP000717696"/>
    </source>
</evidence>
<name>A0A9P9FJJ1_9HYPO</name>
<sequence>MRHGFPGGRGMDCGILNCAAQAYLLFFSHQVPLARLSSLSWGVARGRFLNEYALRRLHRPSRDASYVHVHVASIESSGKLLRTDGAQLQSVRPLRSLTSCFAGAFAGAFAERSSGLCSPSSMSQPMHVCHVWGSSHAKTRPKPRESPHLAPRSTYAVSTHNARATWAIYPLIMKQPEPSFKRESNGFSPLRNLRASHFVVENRKGTKRMSG</sequence>
<accession>A0A9P9FJJ1</accession>